<accession>A0A699U5V6</accession>
<feature type="non-terminal residue" evidence="1">
    <location>
        <position position="1"/>
    </location>
</feature>
<evidence type="ECO:0000313" key="1">
    <source>
        <dbReference type="EMBL" id="GFD17441.1"/>
    </source>
</evidence>
<comment type="caution">
    <text evidence="1">The sequence shown here is derived from an EMBL/GenBank/DDBJ whole genome shotgun (WGS) entry which is preliminary data.</text>
</comment>
<dbReference type="AlphaFoldDB" id="A0A699U5V6"/>
<organism evidence="1">
    <name type="scientific">Tanacetum cinerariifolium</name>
    <name type="common">Dalmatian daisy</name>
    <name type="synonym">Chrysanthemum cinerariifolium</name>
    <dbReference type="NCBI Taxonomy" id="118510"/>
    <lineage>
        <taxon>Eukaryota</taxon>
        <taxon>Viridiplantae</taxon>
        <taxon>Streptophyta</taxon>
        <taxon>Embryophyta</taxon>
        <taxon>Tracheophyta</taxon>
        <taxon>Spermatophyta</taxon>
        <taxon>Magnoliopsida</taxon>
        <taxon>eudicotyledons</taxon>
        <taxon>Gunneridae</taxon>
        <taxon>Pentapetalae</taxon>
        <taxon>asterids</taxon>
        <taxon>campanulids</taxon>
        <taxon>Asterales</taxon>
        <taxon>Asteraceae</taxon>
        <taxon>Asteroideae</taxon>
        <taxon>Anthemideae</taxon>
        <taxon>Anthemidinae</taxon>
        <taxon>Tanacetum</taxon>
    </lineage>
</organism>
<reference evidence="1" key="1">
    <citation type="journal article" date="2019" name="Sci. Rep.">
        <title>Draft genome of Tanacetum cinerariifolium, the natural source of mosquito coil.</title>
        <authorList>
            <person name="Yamashiro T."/>
            <person name="Shiraishi A."/>
            <person name="Satake H."/>
            <person name="Nakayama K."/>
        </authorList>
    </citation>
    <scope>NUCLEOTIDE SEQUENCE</scope>
</reference>
<name>A0A699U5V6_TANCI</name>
<sequence>DVTNLASSVVVDPVATKRVNTIHPQSQILRELQSPVQTRSKVQKSKFAEMLHQVEIETRRNLVLAAGDPAGSIVSTGGVPAGSVPTSSVHAGGVLAGGV</sequence>
<gene>
    <name evidence="1" type="ORF">Tci_889410</name>
</gene>
<evidence type="ECO:0008006" key="2">
    <source>
        <dbReference type="Google" id="ProtNLM"/>
    </source>
</evidence>
<proteinExistence type="predicted"/>
<dbReference type="EMBL" id="BKCJ011300286">
    <property type="protein sequence ID" value="GFD17441.1"/>
    <property type="molecule type" value="Genomic_DNA"/>
</dbReference>
<feature type="non-terminal residue" evidence="1">
    <location>
        <position position="99"/>
    </location>
</feature>
<protein>
    <recommendedName>
        <fullName evidence="2">Reverse transcriptase domain-containing protein</fullName>
    </recommendedName>
</protein>